<evidence type="ECO:0000313" key="1">
    <source>
        <dbReference type="EMBL" id="KAI4841006.1"/>
    </source>
</evidence>
<comment type="caution">
    <text evidence="1">The sequence shown here is derived from an EMBL/GenBank/DDBJ whole genome shotgun (WGS) entry which is preliminary data.</text>
</comment>
<protein>
    <submittedName>
        <fullName evidence="1">Uncharacterized protein</fullName>
    </submittedName>
</protein>
<gene>
    <name evidence="1" type="ORF">MKS88_000773</name>
</gene>
<accession>A0ACB9YG47</accession>
<keyword evidence="2" id="KW-1185">Reference proteome</keyword>
<dbReference type="EMBL" id="CM043770">
    <property type="protein sequence ID" value="KAI4841006.1"/>
    <property type="molecule type" value="Genomic_DNA"/>
</dbReference>
<evidence type="ECO:0000313" key="2">
    <source>
        <dbReference type="Proteomes" id="UP001056978"/>
    </source>
</evidence>
<dbReference type="Proteomes" id="UP001056978">
    <property type="component" value="Chromosome 2"/>
</dbReference>
<name>A0ACB9YG47_PLABR</name>
<organism evidence="1 2">
    <name type="scientific">Plasmodium brasilianum</name>
    <dbReference type="NCBI Taxonomy" id="5824"/>
    <lineage>
        <taxon>Eukaryota</taxon>
        <taxon>Sar</taxon>
        <taxon>Alveolata</taxon>
        <taxon>Apicomplexa</taxon>
        <taxon>Aconoidasida</taxon>
        <taxon>Haemosporida</taxon>
        <taxon>Plasmodiidae</taxon>
        <taxon>Plasmodium</taxon>
        <taxon>Plasmodium (Plasmodium)</taxon>
    </lineage>
</organism>
<sequence>MEKKKYGTLINRISHDISNTKLTSNFMHLAFPSLMKNHVTGKINLLHIITKICLYSLIISILGCSNNCTYYCNQGGDKNNYNDTNIIDDIRVIRLLAHTDVLRSGKYNAPYFMKPGDNKGYNNNYRGTSFGNQYNNNAPCVPTYKPVKKIPSYVSASYGITNDEYIQNDDVSKRLAHVESLYRNPMELNYDSAKTKGLVKRPNKSNNVPNKCNNDNKEHTFSKNKLQVVPVRSSNNIAITSLNSKDEMVEDENNGNMGNFANIIMSNINEVELERNPALELIKENILDHVLSANEGMKKNFDILKENISNTIKTMDQEGKPPIDFIKETILEKLGGIEPGNVKANFEEIKGAIMDKISTNIECGVKPTIDSLKLTVIDTFEDFNAGMKPKINDLKDSIKGQIEKIESDMIPKIGNTIKDCITDKLEGISSDTEKKSEVILDSVMTNVKNIYNKTPNPKDLIGNVTKLPTNIQGKILENKVVKNKIGKGLFGNLKNCFHSLGDTTKAILSIILSVFFAIGGILGFSLGSGYTGGHAGGGIGFAIALGLAYYAIIKLLKISVFSKFKIRDKIPFLKKSKDEEKKDTPPPEPAKPDTTKLDTRISSTTKTAIKQRDSAKHVTTKPITTKPITTKPVTTKPVTTKPVTTKPVTTKPVTTIPVTTKPVTTKSVTTKPVTTKSVTTKPVTTKPVTTKPVTTKPVTTKPVTTKPVTTKPVTTKRGPNKPATPKRATTS</sequence>
<reference evidence="1" key="1">
    <citation type="submission" date="2022-06" db="EMBL/GenBank/DDBJ databases">
        <title>The First Complete Genome of the Simian Malaria Parasite Plasmodium brasilianum.</title>
        <authorList>
            <person name="Bajic M."/>
            <person name="Ravishankar S."/>
        </authorList>
    </citation>
    <scope>NUCLEOTIDE SEQUENCE</scope>
    <source>
        <strain evidence="1">Bolivian I</strain>
    </source>
</reference>
<proteinExistence type="predicted"/>